<dbReference type="OrthoDB" id="426718at2759"/>
<evidence type="ECO:0000313" key="2">
    <source>
        <dbReference type="EMBL" id="EME48102.1"/>
    </source>
</evidence>
<reference evidence="3" key="1">
    <citation type="journal article" date="2012" name="PLoS Genet.">
        <title>The genomes of the fungal plant pathogens Cladosporium fulvum and Dothistroma septosporum reveal adaptation to different hosts and lifestyles but also signatures of common ancestry.</title>
        <authorList>
            <person name="de Wit P.J.G.M."/>
            <person name="van der Burgt A."/>
            <person name="Oekmen B."/>
            <person name="Stergiopoulos I."/>
            <person name="Abd-Elsalam K.A."/>
            <person name="Aerts A.L."/>
            <person name="Bahkali A.H."/>
            <person name="Beenen H.G."/>
            <person name="Chettri P."/>
            <person name="Cox M.P."/>
            <person name="Datema E."/>
            <person name="de Vries R.P."/>
            <person name="Dhillon B."/>
            <person name="Ganley A.R."/>
            <person name="Griffiths S.A."/>
            <person name="Guo Y."/>
            <person name="Hamelin R.C."/>
            <person name="Henrissat B."/>
            <person name="Kabir M.S."/>
            <person name="Jashni M.K."/>
            <person name="Kema G."/>
            <person name="Klaubauf S."/>
            <person name="Lapidus A."/>
            <person name="Levasseur A."/>
            <person name="Lindquist E."/>
            <person name="Mehrabi R."/>
            <person name="Ohm R.A."/>
            <person name="Owen T.J."/>
            <person name="Salamov A."/>
            <person name="Schwelm A."/>
            <person name="Schijlen E."/>
            <person name="Sun H."/>
            <person name="van den Burg H.A."/>
            <person name="van Ham R.C.H.J."/>
            <person name="Zhang S."/>
            <person name="Goodwin S.B."/>
            <person name="Grigoriev I.V."/>
            <person name="Collemare J."/>
            <person name="Bradshaw R.E."/>
        </authorList>
    </citation>
    <scope>NUCLEOTIDE SEQUENCE [LARGE SCALE GENOMIC DNA]</scope>
    <source>
        <strain evidence="3">NZE10 / CBS 128990</strain>
    </source>
</reference>
<dbReference type="EMBL" id="KB446536">
    <property type="protein sequence ID" value="EME48102.1"/>
    <property type="molecule type" value="Genomic_DNA"/>
</dbReference>
<proteinExistence type="predicted"/>
<dbReference type="PANTHER" id="PTHR37490:SF2">
    <property type="match status" value="1"/>
</dbReference>
<dbReference type="AlphaFoldDB" id="N1PXG4"/>
<feature type="region of interest" description="Disordered" evidence="1">
    <location>
        <begin position="172"/>
        <end position="196"/>
    </location>
</feature>
<dbReference type="InterPro" id="IPR021838">
    <property type="entry name" value="DUF3431"/>
</dbReference>
<dbReference type="HOGENOM" id="CLU_1390204_0_0_1"/>
<organism evidence="2 3">
    <name type="scientific">Dothistroma septosporum (strain NZE10 / CBS 128990)</name>
    <name type="common">Red band needle blight fungus</name>
    <name type="synonym">Mycosphaerella pini</name>
    <dbReference type="NCBI Taxonomy" id="675120"/>
    <lineage>
        <taxon>Eukaryota</taxon>
        <taxon>Fungi</taxon>
        <taxon>Dikarya</taxon>
        <taxon>Ascomycota</taxon>
        <taxon>Pezizomycotina</taxon>
        <taxon>Dothideomycetes</taxon>
        <taxon>Dothideomycetidae</taxon>
        <taxon>Mycosphaerellales</taxon>
        <taxon>Mycosphaerellaceae</taxon>
        <taxon>Dothistroma</taxon>
    </lineage>
</organism>
<reference evidence="2 3" key="2">
    <citation type="journal article" date="2012" name="PLoS Pathog.">
        <title>Diverse lifestyles and strategies of plant pathogenesis encoded in the genomes of eighteen Dothideomycetes fungi.</title>
        <authorList>
            <person name="Ohm R.A."/>
            <person name="Feau N."/>
            <person name="Henrissat B."/>
            <person name="Schoch C.L."/>
            <person name="Horwitz B.A."/>
            <person name="Barry K.W."/>
            <person name="Condon B.J."/>
            <person name="Copeland A.C."/>
            <person name="Dhillon B."/>
            <person name="Glaser F."/>
            <person name="Hesse C.N."/>
            <person name="Kosti I."/>
            <person name="LaButti K."/>
            <person name="Lindquist E.A."/>
            <person name="Lucas S."/>
            <person name="Salamov A.A."/>
            <person name="Bradshaw R.E."/>
            <person name="Ciuffetti L."/>
            <person name="Hamelin R.C."/>
            <person name="Kema G.H.J."/>
            <person name="Lawrence C."/>
            <person name="Scott J.A."/>
            <person name="Spatafora J.W."/>
            <person name="Turgeon B.G."/>
            <person name="de Wit P.J.G.M."/>
            <person name="Zhong S."/>
            <person name="Goodwin S.B."/>
            <person name="Grigoriev I.V."/>
        </authorList>
    </citation>
    <scope>NUCLEOTIDE SEQUENCE [LARGE SCALE GENOMIC DNA]</scope>
    <source>
        <strain evidence="3">NZE10 / CBS 128990</strain>
    </source>
</reference>
<evidence type="ECO:0000256" key="1">
    <source>
        <dbReference type="SAM" id="MobiDB-lite"/>
    </source>
</evidence>
<dbReference type="Proteomes" id="UP000016933">
    <property type="component" value="Unassembled WGS sequence"/>
</dbReference>
<accession>N1PXG4</accession>
<keyword evidence="3" id="KW-1185">Reference proteome</keyword>
<dbReference type="Pfam" id="PF11913">
    <property type="entry name" value="DUF3431"/>
    <property type="match status" value="1"/>
</dbReference>
<feature type="compositionally biased region" description="Basic and acidic residues" evidence="1">
    <location>
        <begin position="172"/>
        <end position="181"/>
    </location>
</feature>
<evidence type="ECO:0000313" key="3">
    <source>
        <dbReference type="Proteomes" id="UP000016933"/>
    </source>
</evidence>
<sequence length="196" mass="22349">MVYLTYDNLHLPDTIIFTHAKRYQWHRCVNVRSVGTLGCPAEIRPLLEAEAPAPASGPHSEEARAATFYKEAFEEPFSNFTVPEQIGPSCCAQSAATVDEIRERPKIIFGGDAVHCPNVSECYCNLFGLCRLHCESEGTCRAAYTLPKYLVLPESWPELNWYDKRRNATQERQQFEEENMRGRRRPALSHQDVTVN</sequence>
<protein>
    <submittedName>
        <fullName evidence="2">Uncharacterized protein</fullName>
    </submittedName>
</protein>
<dbReference type="PANTHER" id="PTHR37490">
    <property type="entry name" value="EXPRESSED PROTEIN"/>
    <property type="match status" value="1"/>
</dbReference>
<name>N1PXG4_DOTSN</name>
<dbReference type="eggNOG" id="ENOG502QRU5">
    <property type="taxonomic scope" value="Eukaryota"/>
</dbReference>
<gene>
    <name evidence="2" type="ORF">DOTSEDRAFT_86436</name>
</gene>